<dbReference type="AlphaFoldDB" id="A0AB74AWQ3"/>
<feature type="chain" id="PRO_5044494519" evidence="1">
    <location>
        <begin position="20"/>
        <end position="111"/>
    </location>
</feature>
<dbReference type="SUPFAM" id="SSF53850">
    <property type="entry name" value="Periplasmic binding protein-like II"/>
    <property type="match status" value="1"/>
</dbReference>
<evidence type="ECO:0000313" key="3">
    <source>
        <dbReference type="Proteomes" id="UP000272471"/>
    </source>
</evidence>
<keyword evidence="1" id="KW-0732">Signal</keyword>
<evidence type="ECO:0000256" key="1">
    <source>
        <dbReference type="SAM" id="SignalP"/>
    </source>
</evidence>
<proteinExistence type="predicted"/>
<evidence type="ECO:0000313" key="2">
    <source>
        <dbReference type="EMBL" id="RMQ08444.1"/>
    </source>
</evidence>
<name>A0AB74AWQ3_PSESG</name>
<organism evidence="2 3">
    <name type="scientific">Pseudomonas savastanoi pv. glycinea</name>
    <name type="common">Pseudomonas syringae pv. glycinea</name>
    <dbReference type="NCBI Taxonomy" id="318"/>
    <lineage>
        <taxon>Bacteria</taxon>
        <taxon>Pseudomonadati</taxon>
        <taxon>Pseudomonadota</taxon>
        <taxon>Gammaproteobacteria</taxon>
        <taxon>Pseudomonadales</taxon>
        <taxon>Pseudomonadaceae</taxon>
        <taxon>Pseudomonas</taxon>
    </lineage>
</organism>
<dbReference type="EMBL" id="RBQX01000321">
    <property type="protein sequence ID" value="RMQ08444.1"/>
    <property type="molecule type" value="Genomic_DNA"/>
</dbReference>
<gene>
    <name evidence="2" type="ORF">ALQ11_04927</name>
</gene>
<reference evidence="2 3" key="1">
    <citation type="submission" date="2018-08" db="EMBL/GenBank/DDBJ databases">
        <title>Recombination of ecologically and evolutionarily significant loci maintains genetic cohesion in the Pseudomonas syringae species complex.</title>
        <authorList>
            <person name="Dillon M."/>
            <person name="Thakur S."/>
            <person name="Almeida R.N.D."/>
            <person name="Weir B.S."/>
            <person name="Guttman D.S."/>
        </authorList>
    </citation>
    <scope>NUCLEOTIDE SEQUENCE [LARGE SCALE GENOMIC DNA]</scope>
    <source>
        <strain evidence="2 3">ICMP 4182</strain>
    </source>
</reference>
<dbReference type="Proteomes" id="UP000272471">
    <property type="component" value="Unassembled WGS sequence"/>
</dbReference>
<dbReference type="Gene3D" id="3.40.190.10">
    <property type="entry name" value="Periplasmic binding protein-like II"/>
    <property type="match status" value="1"/>
</dbReference>
<accession>A0AB74AWQ3</accession>
<comment type="caution">
    <text evidence="2">The sequence shown here is derived from an EMBL/GenBank/DDBJ whole genome shotgun (WGS) entry which is preliminary data.</text>
</comment>
<sequence length="111" mass="12148">MRRLTALAMAITISGSAWAATPPDTLVVARSIDDIASLDPAESFEITATNTLANIYQRLLEPDRQNPASLVPALASRWKAVTTTRVWFSNCVTVPDLPRATVFARKTSFTR</sequence>
<feature type="signal peptide" evidence="1">
    <location>
        <begin position="1"/>
        <end position="19"/>
    </location>
</feature>
<protein>
    <submittedName>
        <fullName evidence="2">Dipeptide-binding ABC transporter, periplasmic substrate-binding component</fullName>
    </submittedName>
</protein>